<gene>
    <name evidence="1" type="ORF">Pla22_36730</name>
</gene>
<protein>
    <submittedName>
        <fullName evidence="1">Uncharacterized protein</fullName>
    </submittedName>
</protein>
<name>A0A5C5WJW0_9BACT</name>
<evidence type="ECO:0000313" key="1">
    <source>
        <dbReference type="EMBL" id="TWT50930.1"/>
    </source>
</evidence>
<organism evidence="1 2">
    <name type="scientific">Rubripirellula amarantea</name>
    <dbReference type="NCBI Taxonomy" id="2527999"/>
    <lineage>
        <taxon>Bacteria</taxon>
        <taxon>Pseudomonadati</taxon>
        <taxon>Planctomycetota</taxon>
        <taxon>Planctomycetia</taxon>
        <taxon>Pirellulales</taxon>
        <taxon>Pirellulaceae</taxon>
        <taxon>Rubripirellula</taxon>
    </lineage>
</organism>
<dbReference type="EMBL" id="SJPI01000002">
    <property type="protein sequence ID" value="TWT50930.1"/>
    <property type="molecule type" value="Genomic_DNA"/>
</dbReference>
<proteinExistence type="predicted"/>
<sequence>MWQTTDENRVMENLSQIEAAAASLPPEQQRELLVWLTQRVGEHRASTKSQSVLDAPESNVGQVLSHDEANSDLLDEMLENRTTWAAELEAEANAAACGDAAVTPQEYWDDSRADRF</sequence>
<dbReference type="AlphaFoldDB" id="A0A5C5WJW0"/>
<reference evidence="1 2" key="1">
    <citation type="submission" date="2019-02" db="EMBL/GenBank/DDBJ databases">
        <title>Deep-cultivation of Planctomycetes and their phenomic and genomic characterization uncovers novel biology.</title>
        <authorList>
            <person name="Wiegand S."/>
            <person name="Jogler M."/>
            <person name="Boedeker C."/>
            <person name="Pinto D."/>
            <person name="Vollmers J."/>
            <person name="Rivas-Marin E."/>
            <person name="Kohn T."/>
            <person name="Peeters S.H."/>
            <person name="Heuer A."/>
            <person name="Rast P."/>
            <person name="Oberbeckmann S."/>
            <person name="Bunk B."/>
            <person name="Jeske O."/>
            <person name="Meyerdierks A."/>
            <person name="Storesund J.E."/>
            <person name="Kallscheuer N."/>
            <person name="Luecker S."/>
            <person name="Lage O.M."/>
            <person name="Pohl T."/>
            <person name="Merkel B.J."/>
            <person name="Hornburger P."/>
            <person name="Mueller R.-W."/>
            <person name="Bruemmer F."/>
            <person name="Labrenz M."/>
            <person name="Spormann A.M."/>
            <person name="Op Den Camp H."/>
            <person name="Overmann J."/>
            <person name="Amann R."/>
            <person name="Jetten M.S.M."/>
            <person name="Mascher T."/>
            <person name="Medema M.H."/>
            <person name="Devos D.P."/>
            <person name="Kaster A.-K."/>
            <person name="Ovreas L."/>
            <person name="Rohde M."/>
            <person name="Galperin M.Y."/>
            <person name="Jogler C."/>
        </authorList>
    </citation>
    <scope>NUCLEOTIDE SEQUENCE [LARGE SCALE GENOMIC DNA]</scope>
    <source>
        <strain evidence="1 2">Pla22</strain>
    </source>
</reference>
<comment type="caution">
    <text evidence="1">The sequence shown here is derived from an EMBL/GenBank/DDBJ whole genome shotgun (WGS) entry which is preliminary data.</text>
</comment>
<dbReference type="Proteomes" id="UP000316598">
    <property type="component" value="Unassembled WGS sequence"/>
</dbReference>
<accession>A0A5C5WJW0</accession>
<evidence type="ECO:0000313" key="2">
    <source>
        <dbReference type="Proteomes" id="UP000316598"/>
    </source>
</evidence>
<keyword evidence="2" id="KW-1185">Reference proteome</keyword>